<evidence type="ECO:0000313" key="2">
    <source>
        <dbReference type="Proteomes" id="UP001501470"/>
    </source>
</evidence>
<accession>A0ABN2D463</accession>
<dbReference type="EMBL" id="BAAAQD010000043">
    <property type="protein sequence ID" value="GAA1570118.1"/>
    <property type="molecule type" value="Genomic_DNA"/>
</dbReference>
<name>A0ABN2D463_9ACTN</name>
<evidence type="ECO:0000313" key="1">
    <source>
        <dbReference type="EMBL" id="GAA1570118.1"/>
    </source>
</evidence>
<gene>
    <name evidence="1" type="ORF">GCM10009827_109950</name>
</gene>
<sequence>MEGFNVLWVVGAAPSVGHERGNASGHTLDGAAAAVGRAPCRALKAGARRIGVRLLECIEGSGSLLTCAVGLASCRGLTRTISQRPDLPSAWLVIPQV</sequence>
<comment type="caution">
    <text evidence="1">The sequence shown here is derived from an EMBL/GenBank/DDBJ whole genome shotgun (WGS) entry which is preliminary data.</text>
</comment>
<protein>
    <submittedName>
        <fullName evidence="1">Uncharacterized protein</fullName>
    </submittedName>
</protein>
<organism evidence="1 2">
    <name type="scientific">Dactylosporangium maewongense</name>
    <dbReference type="NCBI Taxonomy" id="634393"/>
    <lineage>
        <taxon>Bacteria</taxon>
        <taxon>Bacillati</taxon>
        <taxon>Actinomycetota</taxon>
        <taxon>Actinomycetes</taxon>
        <taxon>Micromonosporales</taxon>
        <taxon>Micromonosporaceae</taxon>
        <taxon>Dactylosporangium</taxon>
    </lineage>
</organism>
<dbReference type="Proteomes" id="UP001501470">
    <property type="component" value="Unassembled WGS sequence"/>
</dbReference>
<proteinExistence type="predicted"/>
<reference evidence="1 2" key="1">
    <citation type="journal article" date="2019" name="Int. J. Syst. Evol. Microbiol.">
        <title>The Global Catalogue of Microorganisms (GCM) 10K type strain sequencing project: providing services to taxonomists for standard genome sequencing and annotation.</title>
        <authorList>
            <consortium name="The Broad Institute Genomics Platform"/>
            <consortium name="The Broad Institute Genome Sequencing Center for Infectious Disease"/>
            <person name="Wu L."/>
            <person name="Ma J."/>
        </authorList>
    </citation>
    <scope>NUCLEOTIDE SEQUENCE [LARGE SCALE GENOMIC DNA]</scope>
    <source>
        <strain evidence="1 2">JCM 15933</strain>
    </source>
</reference>
<keyword evidence="2" id="KW-1185">Reference proteome</keyword>